<evidence type="ECO:0000256" key="4">
    <source>
        <dbReference type="ARBA" id="ARBA00022825"/>
    </source>
</evidence>
<evidence type="ECO:0000256" key="3">
    <source>
        <dbReference type="ARBA" id="ARBA00022801"/>
    </source>
</evidence>
<feature type="chain" id="PRO_5045439451" evidence="6">
    <location>
        <begin position="19"/>
        <end position="854"/>
    </location>
</feature>
<feature type="signal peptide" evidence="6">
    <location>
        <begin position="1"/>
        <end position="18"/>
    </location>
</feature>
<dbReference type="PROSITE" id="PS00138">
    <property type="entry name" value="SUBTILASE_SER"/>
    <property type="match status" value="1"/>
</dbReference>
<dbReference type="PANTHER" id="PTHR43806">
    <property type="entry name" value="PEPTIDASE S8"/>
    <property type="match status" value="1"/>
</dbReference>
<dbReference type="PROSITE" id="PS51892">
    <property type="entry name" value="SUBTILASE"/>
    <property type="match status" value="1"/>
</dbReference>
<comment type="similarity">
    <text evidence="1 5">Belongs to the peptidase S8 family.</text>
</comment>
<dbReference type="InterPro" id="IPR050131">
    <property type="entry name" value="Peptidase_S8_subtilisin-like"/>
</dbReference>
<evidence type="ECO:0000256" key="5">
    <source>
        <dbReference type="PROSITE-ProRule" id="PRU01240"/>
    </source>
</evidence>
<evidence type="ECO:0000313" key="9">
    <source>
        <dbReference type="Proteomes" id="UP001480595"/>
    </source>
</evidence>
<dbReference type="PRINTS" id="PR00723">
    <property type="entry name" value="SUBTILISIN"/>
</dbReference>
<dbReference type="Proteomes" id="UP001480595">
    <property type="component" value="Unassembled WGS sequence"/>
</dbReference>
<dbReference type="GO" id="GO:0006508">
    <property type="term" value="P:proteolysis"/>
    <property type="evidence" value="ECO:0007669"/>
    <property type="project" value="UniProtKB-KW"/>
</dbReference>
<gene>
    <name evidence="8" type="ORF">PG994_006789</name>
</gene>
<reference evidence="8 9" key="1">
    <citation type="submission" date="2023-01" db="EMBL/GenBank/DDBJ databases">
        <title>Analysis of 21 Apiospora genomes using comparative genomics revels a genus with tremendous synthesis potential of carbohydrate active enzymes and secondary metabolites.</title>
        <authorList>
            <person name="Sorensen T."/>
        </authorList>
    </citation>
    <scope>NUCLEOTIDE SEQUENCE [LARGE SCALE GENOMIC DNA]</scope>
    <source>
        <strain evidence="8 9">CBS 135458</strain>
    </source>
</reference>
<keyword evidence="2 5" id="KW-0645">Protease</keyword>
<feature type="domain" description="Peptidase S8/S53" evidence="7">
    <location>
        <begin position="139"/>
        <end position="521"/>
    </location>
</feature>
<evidence type="ECO:0000256" key="6">
    <source>
        <dbReference type="SAM" id="SignalP"/>
    </source>
</evidence>
<proteinExistence type="inferred from homology"/>
<keyword evidence="9" id="KW-1185">Reference proteome</keyword>
<keyword evidence="4 5" id="KW-0720">Serine protease</keyword>
<accession>A0ABR1VJX2</accession>
<dbReference type="InterPro" id="IPR023828">
    <property type="entry name" value="Peptidase_S8_Ser-AS"/>
</dbReference>
<feature type="active site" description="Charge relay system" evidence="5">
    <location>
        <position position="148"/>
    </location>
</feature>
<dbReference type="CDD" id="cd07489">
    <property type="entry name" value="Peptidases_S8_5"/>
    <property type="match status" value="1"/>
</dbReference>
<evidence type="ECO:0000313" key="8">
    <source>
        <dbReference type="EMBL" id="KAK8070173.1"/>
    </source>
</evidence>
<evidence type="ECO:0000256" key="2">
    <source>
        <dbReference type="ARBA" id="ARBA00022670"/>
    </source>
</evidence>
<protein>
    <submittedName>
        <fullName evidence="8">Minor extracellular protease vpr</fullName>
    </submittedName>
</protein>
<name>A0ABR1VJX2_9PEZI</name>
<dbReference type="InterPro" id="IPR000209">
    <property type="entry name" value="Peptidase_S8/S53_dom"/>
</dbReference>
<dbReference type="GeneID" id="92091261"/>
<evidence type="ECO:0000259" key="7">
    <source>
        <dbReference type="Pfam" id="PF00082"/>
    </source>
</evidence>
<sequence length="854" mass="90168">MRFLGPLSICLGSFAAAAQHIPGAGNPNGTSSLAPKRFILEAKNGTSVEALAAKVKSAGVKVMKSFKSGVFHGLSVVAAEDNINTLQAFGEVSKAWPIGRIKLSPSTPLATFSDDAAAANYSVHQWTGVDKLHAAGIFGKGVTVAIVDTGTDYNHPALGGGFGPGFRVAGGYDLVGNGDWPASPKQPDQDPIDLSIGHGTHVAGTPGVAPEASILSYKVFSEHGDRTVDDDTLIGAFLMAYEAGADIITASIGGTSGWTDGPWAVVASRLVDQGVVVTISAGNEGDYGPFYASNGSSGKNVLAVASIDTSVVPALPFEVTFTLDGTSNVSTLAYLPASTRAPSEPYLLPWTPIFPILVDVCTPLPSNTSDLSTVVVLARLGNCTVTDQQRNLQKHGADLILLYSDAKPIQTLFAGTASMVAMIEAAAAHAILATVRAGGHATAQFEDESGTGRVVGAINSAGGVPSAFTTWGPTYELASKPDIAAPGRDIYSTYPGGGWATLSGTSMACPYIAGVAALYIGRHGGRRVHGTGFAKALGDRIIASGGAVAWSVLEPPGGENPPVTSAWAPVAQVGAGMVNAAKVLDYTTSLSFDKMELNDTAHFERYHQVDITNAGPEAVTYRFSLQPWAGVDAQSPYYEDYIMESHELEPQKIVPSVSFPSGEFRVLPGQTRTAHGKILVSGSNKEELSVPYLGMAADLHNYYRRNMFPESSPEHLGGVDRLPLSDFHTAGTDTANRYDFNLSGNAQSFPKLNVDLSYGSQELRWDVFEKGWHKYDWQYPPVVGQTRGYLGAAAVYAHAGQSWAFDPTDGDKEDTVPLPLFDLVRGDMPTYHNTYSLWWFGKLANGSYIAPGDY</sequence>
<dbReference type="RefSeq" id="XP_066717467.1">
    <property type="nucleotide sequence ID" value="XM_066858198.1"/>
</dbReference>
<dbReference type="GO" id="GO:0008233">
    <property type="term" value="F:peptidase activity"/>
    <property type="evidence" value="ECO:0007669"/>
    <property type="project" value="UniProtKB-KW"/>
</dbReference>
<dbReference type="InterPro" id="IPR034187">
    <property type="entry name" value="Peptidases_S8_5"/>
</dbReference>
<organism evidence="8 9">
    <name type="scientific">Apiospora phragmitis</name>
    <dbReference type="NCBI Taxonomy" id="2905665"/>
    <lineage>
        <taxon>Eukaryota</taxon>
        <taxon>Fungi</taxon>
        <taxon>Dikarya</taxon>
        <taxon>Ascomycota</taxon>
        <taxon>Pezizomycotina</taxon>
        <taxon>Sordariomycetes</taxon>
        <taxon>Xylariomycetidae</taxon>
        <taxon>Amphisphaeriales</taxon>
        <taxon>Apiosporaceae</taxon>
        <taxon>Apiospora</taxon>
    </lineage>
</organism>
<dbReference type="PANTHER" id="PTHR43806:SF66">
    <property type="entry name" value="SERIN ENDOPEPTIDASE"/>
    <property type="match status" value="1"/>
</dbReference>
<dbReference type="EMBL" id="JAQQWL010000006">
    <property type="protein sequence ID" value="KAK8070173.1"/>
    <property type="molecule type" value="Genomic_DNA"/>
</dbReference>
<feature type="active site" description="Charge relay system" evidence="5">
    <location>
        <position position="198"/>
    </location>
</feature>
<dbReference type="InterPro" id="IPR036852">
    <property type="entry name" value="Peptidase_S8/S53_dom_sf"/>
</dbReference>
<dbReference type="InterPro" id="IPR015500">
    <property type="entry name" value="Peptidase_S8_subtilisin-rel"/>
</dbReference>
<dbReference type="Gene3D" id="3.40.50.200">
    <property type="entry name" value="Peptidase S8/S53 domain"/>
    <property type="match status" value="2"/>
</dbReference>
<evidence type="ECO:0000256" key="1">
    <source>
        <dbReference type="ARBA" id="ARBA00011073"/>
    </source>
</evidence>
<keyword evidence="3 5" id="KW-0378">Hydrolase</keyword>
<feature type="active site" description="Charge relay system" evidence="5">
    <location>
        <position position="506"/>
    </location>
</feature>
<comment type="caution">
    <text evidence="8">The sequence shown here is derived from an EMBL/GenBank/DDBJ whole genome shotgun (WGS) entry which is preliminary data.</text>
</comment>
<dbReference type="Pfam" id="PF00082">
    <property type="entry name" value="Peptidase_S8"/>
    <property type="match status" value="1"/>
</dbReference>
<dbReference type="SUPFAM" id="SSF52743">
    <property type="entry name" value="Subtilisin-like"/>
    <property type="match status" value="1"/>
</dbReference>
<keyword evidence="6" id="KW-0732">Signal</keyword>